<dbReference type="SMART" id="SM00135">
    <property type="entry name" value="LY"/>
    <property type="match status" value="4"/>
</dbReference>
<reference evidence="5 6" key="1">
    <citation type="journal article" date="2016" name="Nat. Commun.">
        <title>Thousands of microbial genomes shed light on interconnected biogeochemical processes in an aquifer system.</title>
        <authorList>
            <person name="Anantharaman K."/>
            <person name="Brown C.T."/>
            <person name="Hug L.A."/>
            <person name="Sharon I."/>
            <person name="Castelle C.J."/>
            <person name="Probst A.J."/>
            <person name="Thomas B.C."/>
            <person name="Singh A."/>
            <person name="Wilkins M.J."/>
            <person name="Karaoz U."/>
            <person name="Brodie E.L."/>
            <person name="Williams K.H."/>
            <person name="Hubbard S.S."/>
            <person name="Banfield J.F."/>
        </authorList>
    </citation>
    <scope>NUCLEOTIDE SEQUENCE [LARGE SCALE GENOMIC DNA]</scope>
</reference>
<dbReference type="SUPFAM" id="SSF141072">
    <property type="entry name" value="CalX-like"/>
    <property type="match status" value="1"/>
</dbReference>
<feature type="repeat" description="NHL" evidence="2">
    <location>
        <begin position="562"/>
        <end position="606"/>
    </location>
</feature>
<dbReference type="PANTHER" id="PTHR24104">
    <property type="entry name" value="E3 UBIQUITIN-PROTEIN LIGASE NHLRC1-RELATED"/>
    <property type="match status" value="1"/>
</dbReference>
<dbReference type="AlphaFoldDB" id="A0A1F6NKU4"/>
<name>A0A1F6NKU4_9BACT</name>
<evidence type="ECO:0000256" key="2">
    <source>
        <dbReference type="PROSITE-ProRule" id="PRU00504"/>
    </source>
</evidence>
<dbReference type="PROSITE" id="PS51125">
    <property type="entry name" value="NHL"/>
    <property type="match status" value="3"/>
</dbReference>
<dbReference type="PROSITE" id="PS50112">
    <property type="entry name" value="PAS"/>
    <property type="match status" value="1"/>
</dbReference>
<evidence type="ECO:0000313" key="6">
    <source>
        <dbReference type="Proteomes" id="UP000177803"/>
    </source>
</evidence>
<dbReference type="InterPro" id="IPR013783">
    <property type="entry name" value="Ig-like_fold"/>
</dbReference>
<dbReference type="InterPro" id="IPR000014">
    <property type="entry name" value="PAS"/>
</dbReference>
<dbReference type="SUPFAM" id="SSF75011">
    <property type="entry name" value="3-carboxy-cis,cis-mucoante lactonizing enzyme"/>
    <property type="match status" value="1"/>
</dbReference>
<organism evidence="5 6">
    <name type="scientific">Candidatus Magasanikbacteria bacterium RIFOXYA2_FULL_44_8</name>
    <dbReference type="NCBI Taxonomy" id="1798696"/>
    <lineage>
        <taxon>Bacteria</taxon>
        <taxon>Candidatus Magasanikiibacteriota</taxon>
    </lineage>
</organism>
<dbReference type="Gene3D" id="2.60.40.10">
    <property type="entry name" value="Immunoglobulins"/>
    <property type="match status" value="1"/>
</dbReference>
<accession>A0A1F6NKU4</accession>
<dbReference type="InterPro" id="IPR011042">
    <property type="entry name" value="6-blade_b-propeller_TolB-like"/>
</dbReference>
<dbReference type="GO" id="GO:0016020">
    <property type="term" value="C:membrane"/>
    <property type="evidence" value="ECO:0007669"/>
    <property type="project" value="InterPro"/>
</dbReference>
<dbReference type="Gene3D" id="2.120.10.30">
    <property type="entry name" value="TolB, C-terminal domain"/>
    <property type="match status" value="3"/>
</dbReference>
<dbReference type="InterPro" id="IPR038081">
    <property type="entry name" value="CalX-like_sf"/>
</dbReference>
<dbReference type="InterPro" id="IPR015919">
    <property type="entry name" value="Cadherin-like_sf"/>
</dbReference>
<dbReference type="Pfam" id="PF01471">
    <property type="entry name" value="PG_binding_1"/>
    <property type="match status" value="1"/>
</dbReference>
<dbReference type="InterPro" id="IPR001258">
    <property type="entry name" value="NHL_repeat"/>
</dbReference>
<dbReference type="Pfam" id="PF01436">
    <property type="entry name" value="NHL"/>
    <property type="match status" value="1"/>
</dbReference>
<feature type="repeat" description="NHL" evidence="2">
    <location>
        <begin position="258"/>
        <end position="287"/>
    </location>
</feature>
<sequence length="1121" mass="118612">MIFGKTIKLIIPALLTMAAILLLGQTAQARTADAVWGQTVNGSPVFDKAIPNDATPNAFGYNYVYDVLVDEVNHYLFVSDNGFYRIMIYQLDSNNKFTGTDRAADFVLGRSSLTSYATTTADKQLNAPRGLAYDPTRNYLYVADTSNNRVLVYDGSNGWTNNEAPINVYGQTSLTDIAVGGCTQTGLSGPYSVVYNSASDTIFIADEGHDRVLSFPATTSTLSTPATTGNAINVIGQSSFTSCVAPTLTTINTSTLWGPDGLAVNTTTNKLYVADGHAGRVVVYDLNNLADNMPASQVFGKPSMVAYGTGVTQSVFARTAGSLTVTDVEIDTASNTLYVVDYSSRIMVFDASTTTVAGANAQSVLGQADYVSGTGALTQVGLNKAMGIGFSPSTKYLYVGEYLNVRVQIFDVAEITNGEAAVDGLGQIDGSGNLVYTTNYAHNTAPSAVGTNYPRSLVIDPIHHHLFESEGQLNNRILVFDLDNSNRLTDSTADHVIGQTDFAGTSAATTASGFSSPQQMAFNAASSTLFVADYTNNRVMIFDVSNITTNGMSAINVFGQTDFTSATSGHTTSTLYRPNGVSFDSVNKRLFVTDNLNNRIMVFDTNTTTNGGPAINVLGQTNFTNNTASTNQTGMDNIQQLDYDSASSTLYVAVRGSSRVSIYDLSGGITDGMNTTHVLGQSNFTSSTSGTSATSIYYPFGIKYVPEQKKLFLAEYLNNRVTVYDDSDGWTDGEPAIGVLGQADFVSGGSAVTQSNFYNATGLEYDDINNRLLVSDLFNYRILTFNLITLPTSTLSTGFLGLSHSASLPTPTNYQETLSYAVNSGSLPTGLSLNTTTGVISGTPSATGTYSFDIRATETGTSGIYYDTQTFSITIDTPTVTLTSASYSASEDALSSPFTLSITTSSAYDISVVFSIGDSTTANSTNYSYITTTATIPAGSTTASVPLSILHNHVVEPNKTVSISISSPTNASLGTITSSALTIVNVDARGGGGDTTTHDPILPSPITVVTPVESVPTTPVSVLAPTTPPLFTPAQVKSTVTAMNKILATKRWPSFGSKGTAVNTVQQVLINLKYLKISKPTGNFLSMTKQAVKRFQKANHISTTGNVGPLTAAAMRKVVSK</sequence>
<feature type="domain" description="PAS" evidence="4">
    <location>
        <begin position="330"/>
        <end position="367"/>
    </location>
</feature>
<feature type="chain" id="PRO_5009525790" description="PAS domain-containing protein" evidence="3">
    <location>
        <begin position="30"/>
        <end position="1121"/>
    </location>
</feature>
<dbReference type="GO" id="GO:0005509">
    <property type="term" value="F:calcium ion binding"/>
    <property type="evidence" value="ECO:0007669"/>
    <property type="project" value="InterPro"/>
</dbReference>
<dbReference type="Gene3D" id="1.10.101.10">
    <property type="entry name" value="PGBD-like superfamily/PGBD"/>
    <property type="match status" value="1"/>
</dbReference>
<keyword evidence="3" id="KW-0732">Signal</keyword>
<dbReference type="Pfam" id="PF05345">
    <property type="entry name" value="He_PIG"/>
    <property type="match status" value="1"/>
</dbReference>
<feature type="signal peptide" evidence="3">
    <location>
        <begin position="1"/>
        <end position="29"/>
    </location>
</feature>
<dbReference type="InterPro" id="IPR036365">
    <property type="entry name" value="PGBD-like_sf"/>
</dbReference>
<dbReference type="Proteomes" id="UP000177803">
    <property type="component" value="Unassembled WGS sequence"/>
</dbReference>
<dbReference type="PANTHER" id="PTHR24104:SF25">
    <property type="entry name" value="PROTEIN LIN-41"/>
    <property type="match status" value="1"/>
</dbReference>
<evidence type="ECO:0000256" key="3">
    <source>
        <dbReference type="SAM" id="SignalP"/>
    </source>
</evidence>
<comment type="caution">
    <text evidence="5">The sequence shown here is derived from an EMBL/GenBank/DDBJ whole genome shotgun (WGS) entry which is preliminary data.</text>
</comment>
<dbReference type="EMBL" id="MFQR01000017">
    <property type="protein sequence ID" value="OGH84478.1"/>
    <property type="molecule type" value="Genomic_DNA"/>
</dbReference>
<dbReference type="InterPro" id="IPR002477">
    <property type="entry name" value="Peptidoglycan-bd-like"/>
</dbReference>
<evidence type="ECO:0000256" key="1">
    <source>
        <dbReference type="ARBA" id="ARBA00022737"/>
    </source>
</evidence>
<keyword evidence="1" id="KW-0677">Repeat</keyword>
<dbReference type="CDD" id="cd05819">
    <property type="entry name" value="NHL"/>
    <property type="match status" value="2"/>
</dbReference>
<evidence type="ECO:0000259" key="4">
    <source>
        <dbReference type="PROSITE" id="PS50112"/>
    </source>
</evidence>
<proteinExistence type="predicted"/>
<dbReference type="SUPFAM" id="SSF63825">
    <property type="entry name" value="YWTD domain"/>
    <property type="match status" value="1"/>
</dbReference>
<evidence type="ECO:0000313" key="5">
    <source>
        <dbReference type="EMBL" id="OGH84478.1"/>
    </source>
</evidence>
<dbReference type="Gene3D" id="2.40.10.500">
    <property type="match status" value="2"/>
</dbReference>
<dbReference type="InterPro" id="IPR036366">
    <property type="entry name" value="PGBDSf"/>
</dbReference>
<dbReference type="SUPFAM" id="SSF101898">
    <property type="entry name" value="NHL repeat"/>
    <property type="match status" value="1"/>
</dbReference>
<gene>
    <name evidence="5" type="ORF">A2261_01450</name>
</gene>
<dbReference type="SUPFAM" id="SSF49313">
    <property type="entry name" value="Cadherin-like"/>
    <property type="match status" value="1"/>
</dbReference>
<feature type="repeat" description="NHL" evidence="2">
    <location>
        <begin position="122"/>
        <end position="156"/>
    </location>
</feature>
<dbReference type="GO" id="GO:0008270">
    <property type="term" value="F:zinc ion binding"/>
    <property type="evidence" value="ECO:0007669"/>
    <property type="project" value="UniProtKB-KW"/>
</dbReference>
<protein>
    <recommendedName>
        <fullName evidence="4">PAS domain-containing protein</fullName>
    </recommendedName>
</protein>
<dbReference type="InterPro" id="IPR000033">
    <property type="entry name" value="LDLR_classB_rpt"/>
</dbReference>
<dbReference type="SUPFAM" id="SSF47090">
    <property type="entry name" value="PGBD-like"/>
    <property type="match status" value="1"/>
</dbReference>
<dbReference type="Gene3D" id="2.60.40.2030">
    <property type="match status" value="1"/>
</dbReference>
<dbReference type="InterPro" id="IPR050952">
    <property type="entry name" value="TRIM-NHL_E3_ligases"/>
</dbReference>